<dbReference type="InterPro" id="IPR020568">
    <property type="entry name" value="Ribosomal_Su5_D2-typ_SF"/>
</dbReference>
<keyword evidence="3" id="KW-0342">GTP-binding</keyword>
<feature type="region of interest" description="Disordered" evidence="5">
    <location>
        <begin position="726"/>
        <end position="754"/>
    </location>
</feature>
<dbReference type="InterPro" id="IPR000640">
    <property type="entry name" value="EFG_V-like"/>
</dbReference>
<dbReference type="RefSeq" id="WP_118711518.1">
    <property type="nucleotide sequence ID" value="NZ_JAKNGE010000002.1"/>
</dbReference>
<dbReference type="InterPro" id="IPR035647">
    <property type="entry name" value="EFG_III/V"/>
</dbReference>
<dbReference type="InterPro" id="IPR010298">
    <property type="entry name" value="YacP-like"/>
</dbReference>
<protein>
    <submittedName>
        <fullName evidence="7">TetM/TetW/TetO/TetS family tetracycline resistance ribosomal protection protein</fullName>
    </submittedName>
</protein>
<sequence length="927" mass="102784">MGGQEPKKPKKHICVGLLAHVDAGKTTLSEALLYLAGSIRRLGRVDNRDAFLDTYALERARGITIFSKQARLTWEGIPVTLLDTPGHVDFSAEMERTLQVLDYAVLVISGSDGVQGHTVTLWRLLAKYRIPTFLFINKMDQAGTDRDALLSEIRTRLDDACVDFSQTGTQDFMEQVAMCDEAALEHFLETGEVAEETIRRLISGRRLFPCCFGSALKLEGVEELLGGIIRYGTVPEYPQTFGAKIFKISRDDQGNRLTHMKITGGCLKVKSVLTGPETGRTDVSGNKAGGHAPSGAGSQDGACWEEKVNQIRIYSGEKYEAVAEAWPGSICAVTGLTRTFPGQGLGAEAASMEPVLEPVLTYEVKLPPGCDRAVMLPKLKELEEEDPQLNVVWDGHLGEIQLQLMGEVQIEVLKSLIAERFGVEVEFGTGNIVYKETIAGSVKGVGHFEPLRHYAEVHLLLEPGERGSGLQFAARCSEDVLDRSWQRLVLTHLEEKVHKGVLTGSPITDMQITLVAGRAHIKHTEGGDFRQATYRALRQGLMEAESILLEPWYEFRLEIPDTSIGRAMTDIEKRSGTCSIAQSSSGMAVLTGSAPVAAMGDYQTEVTAYTKGCGKLTCTMKGYEPCHDTEAVMERIGYDPERDTDNPTGSVFCAHGAGFVVGWDHVKEYMHVDSGILKERLEQGLNQEDGPAKTMPEGSLKEEIWLGTEEIDAILNRTFYANSRDKARQKTGIPGKGGSRRSFNPPETRTYRGAAKQAPQEEYLLVDGYNIIYAWEELNVLAKDNMEGARGRLMDLLCNYQAVKKCSLIVVFDAYRVKGHATEILDYHNIHVVYTKEAETADQYIEKFAHENARRHDVSVATSDGLEQVIIRGQGCRLVSARELWEDLERVKVMLREEYLDKPQLKRNSLIDMLPEEAAKELGRLKE</sequence>
<dbReference type="PROSITE" id="PS51722">
    <property type="entry name" value="G_TR_2"/>
    <property type="match status" value="1"/>
</dbReference>
<dbReference type="GO" id="GO:0005525">
    <property type="term" value="F:GTP binding"/>
    <property type="evidence" value="ECO:0007669"/>
    <property type="project" value="UniProtKB-KW"/>
</dbReference>
<dbReference type="SUPFAM" id="SSF50447">
    <property type="entry name" value="Translation proteins"/>
    <property type="match status" value="1"/>
</dbReference>
<dbReference type="PANTHER" id="PTHR43261">
    <property type="entry name" value="TRANSLATION ELONGATION FACTOR G-RELATED"/>
    <property type="match status" value="1"/>
</dbReference>
<keyword evidence="1" id="KW-0547">Nucleotide-binding</keyword>
<dbReference type="SUPFAM" id="SSF54211">
    <property type="entry name" value="Ribosomal protein S5 domain 2-like"/>
    <property type="match status" value="1"/>
</dbReference>
<dbReference type="Gene3D" id="3.40.50.300">
    <property type="entry name" value="P-loop containing nucleotide triphosphate hydrolases"/>
    <property type="match status" value="1"/>
</dbReference>
<dbReference type="Pfam" id="PF00679">
    <property type="entry name" value="EFG_C"/>
    <property type="match status" value="1"/>
</dbReference>
<evidence type="ECO:0000256" key="2">
    <source>
        <dbReference type="ARBA" id="ARBA00022917"/>
    </source>
</evidence>
<keyword evidence="2" id="KW-0648">Protein biosynthesis</keyword>
<dbReference type="InterPro" id="IPR014721">
    <property type="entry name" value="Ribsml_uS5_D2-typ_fold_subgr"/>
</dbReference>
<dbReference type="InterPro" id="IPR005225">
    <property type="entry name" value="Small_GTP-bd"/>
</dbReference>
<dbReference type="Pfam" id="PF00009">
    <property type="entry name" value="GTP_EFTU"/>
    <property type="match status" value="1"/>
</dbReference>
<dbReference type="PRINTS" id="PR01037">
    <property type="entry name" value="TCRTETOQM"/>
</dbReference>
<dbReference type="Gene3D" id="3.30.230.10">
    <property type="match status" value="1"/>
</dbReference>
<dbReference type="NCBIfam" id="TIGR00231">
    <property type="entry name" value="small_GTP"/>
    <property type="match status" value="1"/>
</dbReference>
<dbReference type="SMART" id="SM00889">
    <property type="entry name" value="EFG_IV"/>
    <property type="match status" value="1"/>
</dbReference>
<dbReference type="InterPro" id="IPR035650">
    <property type="entry name" value="Tet_C"/>
</dbReference>
<dbReference type="EMBL" id="JAKNGE010000002">
    <property type="protein sequence ID" value="MCG4744170.1"/>
    <property type="molecule type" value="Genomic_DNA"/>
</dbReference>
<evidence type="ECO:0000256" key="3">
    <source>
        <dbReference type="ARBA" id="ARBA00023134"/>
    </source>
</evidence>
<dbReference type="GO" id="GO:0006412">
    <property type="term" value="P:translation"/>
    <property type="evidence" value="ECO:0007669"/>
    <property type="project" value="UniProtKB-KW"/>
</dbReference>
<evidence type="ECO:0000259" key="6">
    <source>
        <dbReference type="PROSITE" id="PS51722"/>
    </source>
</evidence>
<comment type="caution">
    <text evidence="7">The sequence shown here is derived from an EMBL/GenBank/DDBJ whole genome shotgun (WGS) entry which is preliminary data.</text>
</comment>
<dbReference type="Proteomes" id="UP001299608">
    <property type="component" value="Unassembled WGS sequence"/>
</dbReference>
<dbReference type="Gene3D" id="3.30.70.870">
    <property type="entry name" value="Elongation Factor G (Translational Gtpase), domain 3"/>
    <property type="match status" value="1"/>
</dbReference>
<accession>A0AAW5BIQ2</accession>
<evidence type="ECO:0000313" key="8">
    <source>
        <dbReference type="Proteomes" id="UP001299608"/>
    </source>
</evidence>
<organism evidence="7 8">
    <name type="scientific">Enterocloster aldenensis</name>
    <dbReference type="NCBI Taxonomy" id="358742"/>
    <lineage>
        <taxon>Bacteria</taxon>
        <taxon>Bacillati</taxon>
        <taxon>Bacillota</taxon>
        <taxon>Clostridia</taxon>
        <taxon>Lachnospirales</taxon>
        <taxon>Lachnospiraceae</taxon>
        <taxon>Enterocloster</taxon>
    </lineage>
</organism>
<dbReference type="CDD" id="cd10912">
    <property type="entry name" value="PIN_YacP-like"/>
    <property type="match status" value="1"/>
</dbReference>
<dbReference type="Pfam" id="PF05991">
    <property type="entry name" value="NYN_YacP"/>
    <property type="match status" value="1"/>
</dbReference>
<dbReference type="Gene3D" id="2.40.30.10">
    <property type="entry name" value="Translation factors"/>
    <property type="match status" value="1"/>
</dbReference>
<dbReference type="SUPFAM" id="SSF52540">
    <property type="entry name" value="P-loop containing nucleoside triphosphate hydrolases"/>
    <property type="match status" value="1"/>
</dbReference>
<dbReference type="InterPro" id="IPR027417">
    <property type="entry name" value="P-loop_NTPase"/>
</dbReference>
<dbReference type="PRINTS" id="PR00315">
    <property type="entry name" value="ELONGATNFCT"/>
</dbReference>
<dbReference type="InterPro" id="IPR000795">
    <property type="entry name" value="T_Tr_GTP-bd_dom"/>
</dbReference>
<dbReference type="GO" id="GO:0032790">
    <property type="term" value="P:ribosome disassembly"/>
    <property type="evidence" value="ECO:0007669"/>
    <property type="project" value="TreeGrafter"/>
</dbReference>
<evidence type="ECO:0000256" key="5">
    <source>
        <dbReference type="SAM" id="MobiDB-lite"/>
    </source>
</evidence>
<evidence type="ECO:0000256" key="1">
    <source>
        <dbReference type="ARBA" id="ARBA00022741"/>
    </source>
</evidence>
<dbReference type="InterPro" id="IPR041095">
    <property type="entry name" value="EFG_II"/>
</dbReference>
<feature type="domain" description="Tr-type G" evidence="6">
    <location>
        <begin position="10"/>
        <end position="236"/>
    </location>
</feature>
<evidence type="ECO:0000256" key="4">
    <source>
        <dbReference type="ARBA" id="ARBA00023251"/>
    </source>
</evidence>
<dbReference type="Pfam" id="PF03764">
    <property type="entry name" value="EFG_IV"/>
    <property type="match status" value="1"/>
</dbReference>
<dbReference type="AlphaFoldDB" id="A0AAW5BIQ2"/>
<dbReference type="PANTHER" id="PTHR43261:SF1">
    <property type="entry name" value="RIBOSOME-RELEASING FACTOR 2, MITOCHONDRIAL"/>
    <property type="match status" value="1"/>
</dbReference>
<proteinExistence type="predicted"/>
<gene>
    <name evidence="7" type="ORF">L0N08_01950</name>
</gene>
<dbReference type="SUPFAM" id="SSF54980">
    <property type="entry name" value="EF-G C-terminal domain-like"/>
    <property type="match status" value="2"/>
</dbReference>
<reference evidence="7" key="1">
    <citation type="submission" date="2022-01" db="EMBL/GenBank/DDBJ databases">
        <title>Collection of gut derived symbiotic bacterial strains cultured from healthy donors.</title>
        <authorList>
            <person name="Lin H."/>
            <person name="Kohout C."/>
            <person name="Waligurski E."/>
            <person name="Pamer E.G."/>
        </authorList>
    </citation>
    <scope>NUCLEOTIDE SEQUENCE</scope>
    <source>
        <strain evidence="7">DFI.6.55</strain>
    </source>
</reference>
<dbReference type="GO" id="GO:0046677">
    <property type="term" value="P:response to antibiotic"/>
    <property type="evidence" value="ECO:0007669"/>
    <property type="project" value="UniProtKB-KW"/>
</dbReference>
<dbReference type="InterPro" id="IPR005517">
    <property type="entry name" value="Transl_elong_EFG/EF2_IV"/>
</dbReference>
<dbReference type="Gene3D" id="3.30.70.240">
    <property type="match status" value="1"/>
</dbReference>
<keyword evidence="4" id="KW-0046">Antibiotic resistance</keyword>
<feature type="region of interest" description="Disordered" evidence="5">
    <location>
        <begin position="278"/>
        <end position="300"/>
    </location>
</feature>
<dbReference type="Pfam" id="PF14492">
    <property type="entry name" value="EFG_III"/>
    <property type="match status" value="1"/>
</dbReference>
<dbReference type="CDD" id="cd01684">
    <property type="entry name" value="Tet_like_IV"/>
    <property type="match status" value="1"/>
</dbReference>
<dbReference type="InterPro" id="IPR031157">
    <property type="entry name" value="G_TR_CS"/>
</dbReference>
<evidence type="ECO:0000313" key="7">
    <source>
        <dbReference type="EMBL" id="MCG4744170.1"/>
    </source>
</evidence>
<dbReference type="PROSITE" id="PS00301">
    <property type="entry name" value="G_TR_1"/>
    <property type="match status" value="1"/>
</dbReference>
<dbReference type="InterPro" id="IPR009000">
    <property type="entry name" value="Transl_B-barrel_sf"/>
</dbReference>
<dbReference type="GO" id="GO:0003924">
    <property type="term" value="F:GTPase activity"/>
    <property type="evidence" value="ECO:0007669"/>
    <property type="project" value="InterPro"/>
</dbReference>
<name>A0AAW5BIQ2_9FIRM</name>
<dbReference type="CDD" id="cd03711">
    <property type="entry name" value="Tet_C"/>
    <property type="match status" value="1"/>
</dbReference>
<dbReference type="SMART" id="SM00838">
    <property type="entry name" value="EFG_C"/>
    <property type="match status" value="1"/>
</dbReference>